<protein>
    <submittedName>
        <fullName evidence="1">Uncharacterized protein</fullName>
    </submittedName>
</protein>
<evidence type="ECO:0000313" key="2">
    <source>
        <dbReference type="EMBL" id="AZR06490.1"/>
    </source>
</evidence>
<gene>
    <name evidence="2" type="ORF">EBQ10_03760</name>
</gene>
<dbReference type="AlphaFoldDB" id="A0EVY1"/>
<reference evidence="2 3" key="2">
    <citation type="submission" date="2018-11" db="EMBL/GenBank/DDBJ databases">
        <title>Multidrug-resistant genes are associated with an 42-kb island TGI1 carrying a complex class 1 integron in a Trueperella pyogenes.</title>
        <authorList>
            <person name="Dong W."/>
        </authorList>
    </citation>
    <scope>NUCLEOTIDE SEQUENCE [LARGE SCALE GENOMIC DNA]</scope>
    <source>
        <strain evidence="2 3">TP4</strain>
    </source>
</reference>
<dbReference type="EMBL" id="CP033905">
    <property type="protein sequence ID" value="AZR06490.1"/>
    <property type="molecule type" value="Genomic_DNA"/>
</dbReference>
<evidence type="ECO:0000313" key="3">
    <source>
        <dbReference type="Proteomes" id="UP000275951"/>
    </source>
</evidence>
<proteinExistence type="predicted"/>
<sequence length="254" mass="28886">MQSAQRNTEWISFYEEFADSLLRYMGNRGELVSAIQSVFSKAGLKLPKLEAENPPADIDPFTVIGLFNKGITDKNRKTIMGAFAEEFGMSSPVPESFDGVPVLNNLNATFYRFRDDASRGENDIDNLWTLFGAAITFADAKTEENKDVFSSSFDAVKDLKGNRWKLTMGLYWIRPYSFLNLDSRNRWFIDEMSGFPEDIRAEVKALREVPQASEYLSICDRIAATFADGDYCFSDFPSLSHEAWINLNCEGKYR</sequence>
<evidence type="ECO:0000313" key="1">
    <source>
        <dbReference type="EMBL" id="ABF72134.1"/>
    </source>
</evidence>
<reference evidence="1" key="1">
    <citation type="journal article" date="2006" name="Antimicrob. Agents Chemother.">
        <title>Multiple genetic elements carry the tetracycline resistance gene tet(W) in the animal pathogen Arcanobacterium pyogenes.</title>
        <authorList>
            <person name="Billington S.J."/>
            <person name="Jost B.H."/>
        </authorList>
    </citation>
    <scope>NUCLEOTIDE SEQUENCE</scope>
    <source>
        <strain evidence="1">OX9</strain>
    </source>
</reference>
<accession>A0EVY1</accession>
<organism evidence="1">
    <name type="scientific">Trueperella pyogenes</name>
    <dbReference type="NCBI Taxonomy" id="1661"/>
    <lineage>
        <taxon>Bacteria</taxon>
        <taxon>Bacillati</taxon>
        <taxon>Actinomycetota</taxon>
        <taxon>Actinomycetes</taxon>
        <taxon>Actinomycetales</taxon>
        <taxon>Actinomycetaceae</taxon>
        <taxon>Trueperella</taxon>
    </lineage>
</organism>
<dbReference type="Proteomes" id="UP000275951">
    <property type="component" value="Chromosome"/>
</dbReference>
<dbReference type="EMBL" id="DQ519394">
    <property type="protein sequence ID" value="ABF72134.1"/>
    <property type="molecule type" value="Genomic_DNA"/>
</dbReference>
<name>A0EVY1_9ACTO</name>